<protein>
    <recommendedName>
        <fullName evidence="6">Peptidase S1 domain-containing protein</fullName>
    </recommendedName>
</protein>
<dbReference type="PANTHER" id="PTHR24264">
    <property type="entry name" value="TRYPSIN-RELATED"/>
    <property type="match status" value="1"/>
</dbReference>
<dbReference type="Proteomes" id="UP001153954">
    <property type="component" value="Unassembled WGS sequence"/>
</dbReference>
<evidence type="ECO:0000256" key="5">
    <source>
        <dbReference type="ARBA" id="ARBA00022825"/>
    </source>
</evidence>
<accession>A0AAU9U765</accession>
<dbReference type="GO" id="GO:0005615">
    <property type="term" value="C:extracellular space"/>
    <property type="evidence" value="ECO:0007669"/>
    <property type="project" value="TreeGrafter"/>
</dbReference>
<organism evidence="7 8">
    <name type="scientific">Euphydryas editha</name>
    <name type="common">Edith's checkerspot</name>
    <dbReference type="NCBI Taxonomy" id="104508"/>
    <lineage>
        <taxon>Eukaryota</taxon>
        <taxon>Metazoa</taxon>
        <taxon>Ecdysozoa</taxon>
        <taxon>Arthropoda</taxon>
        <taxon>Hexapoda</taxon>
        <taxon>Insecta</taxon>
        <taxon>Pterygota</taxon>
        <taxon>Neoptera</taxon>
        <taxon>Endopterygota</taxon>
        <taxon>Lepidoptera</taxon>
        <taxon>Glossata</taxon>
        <taxon>Ditrysia</taxon>
        <taxon>Papilionoidea</taxon>
        <taxon>Nymphalidae</taxon>
        <taxon>Nymphalinae</taxon>
        <taxon>Euphydryas</taxon>
    </lineage>
</organism>
<keyword evidence="2" id="KW-0964">Secreted</keyword>
<dbReference type="GO" id="GO:0006508">
    <property type="term" value="P:proteolysis"/>
    <property type="evidence" value="ECO:0007669"/>
    <property type="project" value="UniProtKB-KW"/>
</dbReference>
<dbReference type="AlphaFoldDB" id="A0AAU9U765"/>
<dbReference type="InterPro" id="IPR050127">
    <property type="entry name" value="Serine_Proteases_S1"/>
</dbReference>
<dbReference type="InterPro" id="IPR043504">
    <property type="entry name" value="Peptidase_S1_PA_chymotrypsin"/>
</dbReference>
<keyword evidence="4" id="KW-0378">Hydrolase</keyword>
<evidence type="ECO:0000256" key="3">
    <source>
        <dbReference type="ARBA" id="ARBA00022670"/>
    </source>
</evidence>
<evidence type="ECO:0000256" key="1">
    <source>
        <dbReference type="ARBA" id="ARBA00004613"/>
    </source>
</evidence>
<dbReference type="GO" id="GO:0004252">
    <property type="term" value="F:serine-type endopeptidase activity"/>
    <property type="evidence" value="ECO:0007669"/>
    <property type="project" value="InterPro"/>
</dbReference>
<dbReference type="PANTHER" id="PTHR24264:SF65">
    <property type="entry name" value="SRCR DOMAIN-CONTAINING PROTEIN"/>
    <property type="match status" value="1"/>
</dbReference>
<dbReference type="EMBL" id="CAKOGL010000015">
    <property type="protein sequence ID" value="CAH2094963.1"/>
    <property type="molecule type" value="Genomic_DNA"/>
</dbReference>
<dbReference type="SUPFAM" id="SSF50494">
    <property type="entry name" value="Trypsin-like serine proteases"/>
    <property type="match status" value="1"/>
</dbReference>
<dbReference type="PROSITE" id="PS50240">
    <property type="entry name" value="TRYPSIN_DOM"/>
    <property type="match status" value="1"/>
</dbReference>
<proteinExistence type="predicted"/>
<dbReference type="SMART" id="SM00020">
    <property type="entry name" value="Tryp_SPc"/>
    <property type="match status" value="1"/>
</dbReference>
<dbReference type="InterPro" id="IPR009003">
    <property type="entry name" value="Peptidase_S1_PA"/>
</dbReference>
<evidence type="ECO:0000313" key="7">
    <source>
        <dbReference type="EMBL" id="CAH2094963.1"/>
    </source>
</evidence>
<keyword evidence="8" id="KW-1185">Reference proteome</keyword>
<evidence type="ECO:0000256" key="4">
    <source>
        <dbReference type="ARBA" id="ARBA00022801"/>
    </source>
</evidence>
<feature type="domain" description="Peptidase S1" evidence="6">
    <location>
        <begin position="7"/>
        <end position="120"/>
    </location>
</feature>
<dbReference type="Gene3D" id="2.40.10.10">
    <property type="entry name" value="Trypsin-like serine proteases"/>
    <property type="match status" value="1"/>
</dbReference>
<comment type="caution">
    <text evidence="7">The sequence shown here is derived from an EMBL/GenBank/DDBJ whole genome shotgun (WGS) entry which is preliminary data.</text>
</comment>
<gene>
    <name evidence="7" type="ORF">EEDITHA_LOCUS10470</name>
</gene>
<evidence type="ECO:0000256" key="2">
    <source>
        <dbReference type="ARBA" id="ARBA00022525"/>
    </source>
</evidence>
<name>A0AAU9U765_EUPED</name>
<reference evidence="7" key="1">
    <citation type="submission" date="2022-03" db="EMBL/GenBank/DDBJ databases">
        <authorList>
            <person name="Tunstrom K."/>
        </authorList>
    </citation>
    <scope>NUCLEOTIDE SEQUENCE</scope>
</reference>
<comment type="subcellular location">
    <subcellularLocation>
        <location evidence="1">Secreted</location>
    </subcellularLocation>
</comment>
<sequence length="120" mass="13087">MLIRQIWLSRPANVTMLKMEEGITAFILRDVEIYTVNNTLCRQRYAQLDLGNRVTENMICAGLLDVGGRDACQGDSGGPLYYGNILIGVVSLGYGCAHAIYPGISTSVAPYTDWIVSIAV</sequence>
<keyword evidence="5" id="KW-0720">Serine protease</keyword>
<dbReference type="PROSITE" id="PS00135">
    <property type="entry name" value="TRYPSIN_SER"/>
    <property type="match status" value="1"/>
</dbReference>
<dbReference type="Pfam" id="PF00089">
    <property type="entry name" value="Trypsin"/>
    <property type="match status" value="1"/>
</dbReference>
<dbReference type="InterPro" id="IPR033116">
    <property type="entry name" value="TRYPSIN_SER"/>
</dbReference>
<evidence type="ECO:0000313" key="8">
    <source>
        <dbReference type="Proteomes" id="UP001153954"/>
    </source>
</evidence>
<dbReference type="InterPro" id="IPR001254">
    <property type="entry name" value="Trypsin_dom"/>
</dbReference>
<evidence type="ECO:0000259" key="6">
    <source>
        <dbReference type="PROSITE" id="PS50240"/>
    </source>
</evidence>
<keyword evidence="3" id="KW-0645">Protease</keyword>